<dbReference type="PATRIC" id="fig|1297742.4.peg.2997"/>
<protein>
    <submittedName>
        <fullName evidence="3">Uncharacterized protein</fullName>
    </submittedName>
</protein>
<feature type="transmembrane region" description="Helical" evidence="2">
    <location>
        <begin position="301"/>
        <end position="322"/>
    </location>
</feature>
<dbReference type="OrthoDB" id="5506698at2"/>
<dbReference type="RefSeq" id="WP_002640755.1">
    <property type="nucleotide sequence ID" value="NZ_CP012109.1"/>
</dbReference>
<keyword evidence="2" id="KW-0472">Membrane</keyword>
<dbReference type="AlphaFoldDB" id="A0A0H4WWT1"/>
<feature type="region of interest" description="Disordered" evidence="1">
    <location>
        <begin position="210"/>
        <end position="242"/>
    </location>
</feature>
<dbReference type="STRING" id="1297742.A176_002970"/>
<accession>A0A0H4WWT1</accession>
<evidence type="ECO:0000256" key="2">
    <source>
        <dbReference type="SAM" id="Phobius"/>
    </source>
</evidence>
<evidence type="ECO:0000256" key="1">
    <source>
        <dbReference type="SAM" id="MobiDB-lite"/>
    </source>
</evidence>
<dbReference type="EMBL" id="CP012109">
    <property type="protein sequence ID" value="AKQ66058.1"/>
    <property type="molecule type" value="Genomic_DNA"/>
</dbReference>
<proteinExistence type="predicted"/>
<feature type="transmembrane region" description="Helical" evidence="2">
    <location>
        <begin position="38"/>
        <end position="57"/>
    </location>
</feature>
<evidence type="ECO:0000313" key="3">
    <source>
        <dbReference type="EMBL" id="AKQ66058.1"/>
    </source>
</evidence>
<keyword evidence="2" id="KW-0812">Transmembrane</keyword>
<name>A0A0H4WWT1_9BACT</name>
<dbReference type="Proteomes" id="UP000009026">
    <property type="component" value="Chromosome"/>
</dbReference>
<keyword evidence="2" id="KW-1133">Transmembrane helix</keyword>
<dbReference type="KEGG" id="mym:A176_002970"/>
<keyword evidence="4" id="KW-1185">Reference proteome</keyword>
<evidence type="ECO:0000313" key="4">
    <source>
        <dbReference type="Proteomes" id="UP000009026"/>
    </source>
</evidence>
<feature type="transmembrane region" description="Helical" evidence="2">
    <location>
        <begin position="6"/>
        <end position="26"/>
    </location>
</feature>
<reference evidence="3 4" key="1">
    <citation type="journal article" date="2016" name="PLoS ONE">
        <title>Complete Genome Sequence and Comparative Genomics of a Novel Myxobacterium Myxococcus hansupus.</title>
        <authorList>
            <person name="Sharma G."/>
            <person name="Narwani T."/>
            <person name="Subramanian S."/>
        </authorList>
    </citation>
    <scope>NUCLEOTIDE SEQUENCE [LARGE SCALE GENOMIC DNA]</scope>
    <source>
        <strain evidence="4">mixupus</strain>
    </source>
</reference>
<feature type="compositionally biased region" description="Basic and acidic residues" evidence="1">
    <location>
        <begin position="230"/>
        <end position="242"/>
    </location>
</feature>
<sequence length="323" mass="33694">MELWRMALAPVLAACLLGLLVVAFAFGRKDVSSRPYRVPLLWFALLAVVSLFVLERVQLTGTVLSSVTAVKALGSVLLVVAAGLVLRGAWARSRAHGLRGSAPVPLEEAVEALRAGKAPGWGVYHGVLEAEPALTSPGGVPCAFFDAEVREVAADGRRGALLSRERAYAPVLSLRGRRVQATVVFSPASLMAPVEVRRCKALPGTVPASWYQTPHPEDGSALAGSPSGDSARREEPESHLEPEALSWERVGTVGESCLVVGELRRGSTEGSYVLSGREGGAALVVLGPQAPATGGSLARRAWGHFAAAGVLSMAAAGVLSWAL</sequence>
<feature type="transmembrane region" description="Helical" evidence="2">
    <location>
        <begin position="63"/>
        <end position="86"/>
    </location>
</feature>
<organism evidence="3 4">
    <name type="scientific">Pseudomyxococcus hansupus</name>
    <dbReference type="NCBI Taxonomy" id="1297742"/>
    <lineage>
        <taxon>Bacteria</taxon>
        <taxon>Pseudomonadati</taxon>
        <taxon>Myxococcota</taxon>
        <taxon>Myxococcia</taxon>
        <taxon>Myxococcales</taxon>
        <taxon>Cystobacterineae</taxon>
        <taxon>Myxococcaceae</taxon>
        <taxon>Pseudomyxococcus</taxon>
    </lineage>
</organism>
<gene>
    <name evidence="3" type="ORF">A176_002970</name>
</gene>